<name>A0A9X1DEV9_9SPHN</name>
<keyword evidence="2" id="KW-0238">DNA-binding</keyword>
<keyword evidence="1" id="KW-0805">Transcription regulation</keyword>
<reference evidence="6" key="1">
    <citation type="submission" date="2021-05" db="EMBL/GenBank/DDBJ databases">
        <title>Genome of Sphingobium sp. strain.</title>
        <authorList>
            <person name="Fan R."/>
        </authorList>
    </citation>
    <scope>NUCLEOTIDE SEQUENCE</scope>
    <source>
        <strain evidence="6">H33</strain>
    </source>
</reference>
<evidence type="ECO:0000259" key="5">
    <source>
        <dbReference type="PROSITE" id="PS51078"/>
    </source>
</evidence>
<dbReference type="Proteomes" id="UP001138757">
    <property type="component" value="Unassembled WGS sequence"/>
</dbReference>
<dbReference type="SMART" id="SM00346">
    <property type="entry name" value="HTH_ICLR"/>
    <property type="match status" value="1"/>
</dbReference>
<dbReference type="InterPro" id="IPR036388">
    <property type="entry name" value="WH-like_DNA-bd_sf"/>
</dbReference>
<evidence type="ECO:0000259" key="4">
    <source>
        <dbReference type="PROSITE" id="PS51077"/>
    </source>
</evidence>
<dbReference type="InterPro" id="IPR036390">
    <property type="entry name" value="WH_DNA-bd_sf"/>
</dbReference>
<dbReference type="PROSITE" id="PS51078">
    <property type="entry name" value="ICLR_ED"/>
    <property type="match status" value="1"/>
</dbReference>
<dbReference type="PANTHER" id="PTHR30136:SF24">
    <property type="entry name" value="HTH-TYPE TRANSCRIPTIONAL REPRESSOR ALLR"/>
    <property type="match status" value="1"/>
</dbReference>
<evidence type="ECO:0000256" key="1">
    <source>
        <dbReference type="ARBA" id="ARBA00023015"/>
    </source>
</evidence>
<dbReference type="FunFam" id="1.10.10.10:FF:000056">
    <property type="entry name" value="IclR family transcriptional regulator"/>
    <property type="match status" value="1"/>
</dbReference>
<evidence type="ECO:0000313" key="6">
    <source>
        <dbReference type="EMBL" id="MBT2188268.1"/>
    </source>
</evidence>
<evidence type="ECO:0000313" key="7">
    <source>
        <dbReference type="Proteomes" id="UP001138757"/>
    </source>
</evidence>
<dbReference type="InterPro" id="IPR005471">
    <property type="entry name" value="Tscrpt_reg_IclR_N"/>
</dbReference>
<keyword evidence="7" id="KW-1185">Reference proteome</keyword>
<dbReference type="Pfam" id="PF09339">
    <property type="entry name" value="HTH_IclR"/>
    <property type="match status" value="1"/>
</dbReference>
<dbReference type="InterPro" id="IPR014757">
    <property type="entry name" value="Tscrpt_reg_IclR_C"/>
</dbReference>
<dbReference type="InterPro" id="IPR029016">
    <property type="entry name" value="GAF-like_dom_sf"/>
</dbReference>
<proteinExistence type="predicted"/>
<feature type="domain" description="HTH iclR-type" evidence="4">
    <location>
        <begin position="7"/>
        <end position="68"/>
    </location>
</feature>
<dbReference type="Gene3D" id="1.10.10.10">
    <property type="entry name" value="Winged helix-like DNA-binding domain superfamily/Winged helix DNA-binding domain"/>
    <property type="match status" value="1"/>
</dbReference>
<keyword evidence="3" id="KW-0804">Transcription</keyword>
<dbReference type="RefSeq" id="WP_214624528.1">
    <property type="nucleotide sequence ID" value="NZ_JAHGAW010000010.1"/>
</dbReference>
<sequence length="263" mass="27625">MKEDRDRGSGMRTVALLKLIAEGKSSFTLSDLADRAGLPRSSVHRLLQPLLAGGLVERAGGQAYRVGAQFLRISALVMRQADVARLARPILQQLWAQWEETCSLCVYSPAGHIAIVAETLQTPHPLRFVIEPLQELSLVWGSLGRAILAFLPETEAAAALGRPGIAPLSGLPNPSAEELADILSGIRSSGVACYRNEVVDAAGVAAPVFRDDGSVLGSLGITAPARRLKAEMVDGIAESVKAGAQRLSALLGYTAGSDGGLRG</sequence>
<dbReference type="GO" id="GO:0003700">
    <property type="term" value="F:DNA-binding transcription factor activity"/>
    <property type="evidence" value="ECO:0007669"/>
    <property type="project" value="TreeGrafter"/>
</dbReference>
<accession>A0A9X1DEV9</accession>
<dbReference type="PANTHER" id="PTHR30136">
    <property type="entry name" value="HELIX-TURN-HELIX TRANSCRIPTIONAL REGULATOR, ICLR FAMILY"/>
    <property type="match status" value="1"/>
</dbReference>
<dbReference type="GO" id="GO:0045892">
    <property type="term" value="P:negative regulation of DNA-templated transcription"/>
    <property type="evidence" value="ECO:0007669"/>
    <property type="project" value="TreeGrafter"/>
</dbReference>
<dbReference type="Pfam" id="PF01614">
    <property type="entry name" value="IclR_C"/>
    <property type="match status" value="1"/>
</dbReference>
<feature type="domain" description="IclR-ED" evidence="5">
    <location>
        <begin position="69"/>
        <end position="253"/>
    </location>
</feature>
<comment type="caution">
    <text evidence="6">The sequence shown here is derived from an EMBL/GenBank/DDBJ whole genome shotgun (WGS) entry which is preliminary data.</text>
</comment>
<dbReference type="PROSITE" id="PS51077">
    <property type="entry name" value="HTH_ICLR"/>
    <property type="match status" value="1"/>
</dbReference>
<protein>
    <submittedName>
        <fullName evidence="6">IclR family transcriptional regulator</fullName>
    </submittedName>
</protein>
<dbReference type="Gene3D" id="3.30.450.40">
    <property type="match status" value="1"/>
</dbReference>
<dbReference type="AlphaFoldDB" id="A0A9X1DEV9"/>
<dbReference type="GO" id="GO:0003677">
    <property type="term" value="F:DNA binding"/>
    <property type="evidence" value="ECO:0007669"/>
    <property type="project" value="UniProtKB-KW"/>
</dbReference>
<gene>
    <name evidence="6" type="ORF">KK488_15030</name>
</gene>
<evidence type="ECO:0000256" key="3">
    <source>
        <dbReference type="ARBA" id="ARBA00023163"/>
    </source>
</evidence>
<evidence type="ECO:0000256" key="2">
    <source>
        <dbReference type="ARBA" id="ARBA00023125"/>
    </source>
</evidence>
<dbReference type="SUPFAM" id="SSF46785">
    <property type="entry name" value="Winged helix' DNA-binding domain"/>
    <property type="match status" value="1"/>
</dbReference>
<organism evidence="6 7">
    <name type="scientific">Sphingobium nicotianae</name>
    <dbReference type="NCBI Taxonomy" id="2782607"/>
    <lineage>
        <taxon>Bacteria</taxon>
        <taxon>Pseudomonadati</taxon>
        <taxon>Pseudomonadota</taxon>
        <taxon>Alphaproteobacteria</taxon>
        <taxon>Sphingomonadales</taxon>
        <taxon>Sphingomonadaceae</taxon>
        <taxon>Sphingobium</taxon>
    </lineage>
</organism>
<dbReference type="EMBL" id="JAHGAW010000010">
    <property type="protein sequence ID" value="MBT2188268.1"/>
    <property type="molecule type" value="Genomic_DNA"/>
</dbReference>
<dbReference type="InterPro" id="IPR050707">
    <property type="entry name" value="HTH_MetabolicPath_Reg"/>
</dbReference>
<dbReference type="SUPFAM" id="SSF55781">
    <property type="entry name" value="GAF domain-like"/>
    <property type="match status" value="1"/>
</dbReference>